<evidence type="ECO:0000256" key="4">
    <source>
        <dbReference type="ARBA" id="ARBA00023186"/>
    </source>
</evidence>
<evidence type="ECO:0000256" key="1">
    <source>
        <dbReference type="ARBA" id="ARBA00008239"/>
    </source>
</evidence>
<dbReference type="GO" id="GO:0051082">
    <property type="term" value="F:unfolded protein binding"/>
    <property type="evidence" value="ECO:0007669"/>
    <property type="project" value="InterPro"/>
</dbReference>
<organism evidence="6 7">
    <name type="scientific">Dichanthelium oligosanthes</name>
    <dbReference type="NCBI Taxonomy" id="888268"/>
    <lineage>
        <taxon>Eukaryota</taxon>
        <taxon>Viridiplantae</taxon>
        <taxon>Streptophyta</taxon>
        <taxon>Embryophyta</taxon>
        <taxon>Tracheophyta</taxon>
        <taxon>Spermatophyta</taxon>
        <taxon>Magnoliopsida</taxon>
        <taxon>Liliopsida</taxon>
        <taxon>Poales</taxon>
        <taxon>Poaceae</taxon>
        <taxon>PACMAD clade</taxon>
        <taxon>Panicoideae</taxon>
        <taxon>Panicodae</taxon>
        <taxon>Paniceae</taxon>
        <taxon>Dichantheliinae</taxon>
        <taxon>Dichanthelium</taxon>
    </lineage>
</organism>
<dbReference type="Pfam" id="PF00183">
    <property type="entry name" value="HSP90"/>
    <property type="match status" value="1"/>
</dbReference>
<dbReference type="PANTHER" id="PTHR11528">
    <property type="entry name" value="HEAT SHOCK PROTEIN 90 FAMILY MEMBER"/>
    <property type="match status" value="1"/>
</dbReference>
<feature type="region of interest" description="Disordered" evidence="5">
    <location>
        <begin position="251"/>
        <end position="286"/>
    </location>
</feature>
<gene>
    <name evidence="6" type="ORF">BAE44_0001600</name>
</gene>
<keyword evidence="3" id="KW-0067">ATP-binding</keyword>
<dbReference type="EMBL" id="LWDX02005820">
    <property type="protein sequence ID" value="OEL37383.1"/>
    <property type="molecule type" value="Genomic_DNA"/>
</dbReference>
<dbReference type="OrthoDB" id="600764at2759"/>
<dbReference type="Gene3D" id="1.20.120.790">
    <property type="entry name" value="Heat shock protein 90, C-terminal domain"/>
    <property type="match status" value="1"/>
</dbReference>
<dbReference type="SUPFAM" id="SSF110942">
    <property type="entry name" value="HSP90 C-terminal domain"/>
    <property type="match status" value="1"/>
</dbReference>
<sequence length="286" mass="32564">MERIMKAQALRDSSMAGYMSSKKTMEINPENPIMDELRKRAEADKNDKSVKDLVMLLFETALLTSGFSLDDPNTFGTRIHRMLKLGLSIDEDESAEAEAEMPPLEDDAGESKMEEAYNLFKEREKMGSQGCGSCYVKAILGRMKPRCVEGKPQRCETSKDRARGRAEARQDTLEDILYSQRSIEAEAVGAPSPRRHSPKVCPLNMDCYSENNSPNVRESFSIDRMSLRSQNSTARRVSFRLPDESDIFIIPARKDPDEYSTDNESTEDVNEETDQKKPHYVITRYY</sequence>
<comment type="similarity">
    <text evidence="1">Belongs to the heat shock protein 90 family.</text>
</comment>
<dbReference type="InterPro" id="IPR001404">
    <property type="entry name" value="Hsp90_fam"/>
</dbReference>
<name>A0A1E5WJ31_9POAL</name>
<keyword evidence="2" id="KW-0547">Nucleotide-binding</keyword>
<evidence type="ECO:0000313" key="6">
    <source>
        <dbReference type="EMBL" id="OEL37383.1"/>
    </source>
</evidence>
<dbReference type="Proteomes" id="UP000095767">
    <property type="component" value="Unassembled WGS sequence"/>
</dbReference>
<evidence type="ECO:0000313" key="7">
    <source>
        <dbReference type="Proteomes" id="UP000095767"/>
    </source>
</evidence>
<dbReference type="STRING" id="888268.A0A1E5WJ31"/>
<keyword evidence="4" id="KW-0143">Chaperone</keyword>
<evidence type="ECO:0000256" key="3">
    <source>
        <dbReference type="ARBA" id="ARBA00022840"/>
    </source>
</evidence>
<dbReference type="GO" id="GO:0005524">
    <property type="term" value="F:ATP binding"/>
    <property type="evidence" value="ECO:0007669"/>
    <property type="project" value="UniProtKB-KW"/>
</dbReference>
<dbReference type="AlphaFoldDB" id="A0A1E5WJ31"/>
<keyword evidence="6" id="KW-0346">Stress response</keyword>
<accession>A0A1E5WJ31</accession>
<dbReference type="InterPro" id="IPR037196">
    <property type="entry name" value="HSP90_C"/>
</dbReference>
<dbReference type="GO" id="GO:0140662">
    <property type="term" value="F:ATP-dependent protein folding chaperone"/>
    <property type="evidence" value="ECO:0007669"/>
    <property type="project" value="InterPro"/>
</dbReference>
<reference evidence="6 7" key="1">
    <citation type="submission" date="2016-09" db="EMBL/GenBank/DDBJ databases">
        <title>The draft genome of Dichanthelium oligosanthes: A C3 panicoid grass species.</title>
        <authorList>
            <person name="Studer A.J."/>
            <person name="Schnable J.C."/>
            <person name="Brutnell T.P."/>
        </authorList>
    </citation>
    <scope>NUCLEOTIDE SEQUENCE [LARGE SCALE GENOMIC DNA]</scope>
    <source>
        <strain evidence="7">cv. Kellogg 1175</strain>
        <tissue evidence="6">Leaf</tissue>
    </source>
</reference>
<comment type="caution">
    <text evidence="6">The sequence shown here is derived from an EMBL/GenBank/DDBJ whole genome shotgun (WGS) entry which is preliminary data.</text>
</comment>
<dbReference type="GO" id="GO:0016887">
    <property type="term" value="F:ATP hydrolysis activity"/>
    <property type="evidence" value="ECO:0007669"/>
    <property type="project" value="InterPro"/>
</dbReference>
<proteinExistence type="inferred from homology"/>
<protein>
    <submittedName>
        <fullName evidence="6">Heat shock protein 81-3</fullName>
    </submittedName>
</protein>
<evidence type="ECO:0000256" key="5">
    <source>
        <dbReference type="SAM" id="MobiDB-lite"/>
    </source>
</evidence>
<keyword evidence="7" id="KW-1185">Reference proteome</keyword>
<feature type="compositionally biased region" description="Acidic residues" evidence="5">
    <location>
        <begin position="258"/>
        <end position="272"/>
    </location>
</feature>
<evidence type="ECO:0000256" key="2">
    <source>
        <dbReference type="ARBA" id="ARBA00022741"/>
    </source>
</evidence>
<dbReference type="FunFam" id="1.20.120.790:FF:000001">
    <property type="entry name" value="Heat shock protein 90 alpha"/>
    <property type="match status" value="1"/>
</dbReference>